<name>A0AAD0TZR2_9GAMM</name>
<accession>A0AAD0TZR2</accession>
<dbReference type="CDD" id="cd16833">
    <property type="entry name" value="YfiH"/>
    <property type="match status" value="1"/>
</dbReference>
<evidence type="ECO:0000256" key="7">
    <source>
        <dbReference type="ARBA" id="ARBA00047989"/>
    </source>
</evidence>
<dbReference type="PANTHER" id="PTHR30616">
    <property type="entry name" value="UNCHARACTERIZED PROTEIN YFIH"/>
    <property type="match status" value="1"/>
</dbReference>
<dbReference type="Proteomes" id="UP000279995">
    <property type="component" value="Chromosome I"/>
</dbReference>
<evidence type="ECO:0000313" key="11">
    <source>
        <dbReference type="EMBL" id="AYM86072.1"/>
    </source>
</evidence>
<keyword evidence="5" id="KW-0378">Hydrolase</keyword>
<keyword evidence="6" id="KW-0862">Zinc</keyword>
<dbReference type="GO" id="GO:0005507">
    <property type="term" value="F:copper ion binding"/>
    <property type="evidence" value="ECO:0007669"/>
    <property type="project" value="TreeGrafter"/>
</dbReference>
<gene>
    <name evidence="11" type="primary">pgeF</name>
    <name evidence="11" type="ORF">D9T18_04800</name>
</gene>
<evidence type="ECO:0000256" key="8">
    <source>
        <dbReference type="ARBA" id="ARBA00048968"/>
    </source>
</evidence>
<evidence type="ECO:0000256" key="3">
    <source>
        <dbReference type="ARBA" id="ARBA00022679"/>
    </source>
</evidence>
<dbReference type="InterPro" id="IPR038371">
    <property type="entry name" value="Cu_polyphenol_OxRdtase_sf"/>
</dbReference>
<keyword evidence="4" id="KW-0479">Metal-binding</keyword>
<proteinExistence type="inferred from homology"/>
<dbReference type="InterPro" id="IPR003730">
    <property type="entry name" value="Cu_polyphenol_OxRdtase"/>
</dbReference>
<evidence type="ECO:0000256" key="2">
    <source>
        <dbReference type="ARBA" id="ARBA00007353"/>
    </source>
</evidence>
<keyword evidence="3" id="KW-0808">Transferase</keyword>
<dbReference type="RefSeq" id="WP_121637175.1">
    <property type="nucleotide sequence ID" value="NZ_CP033065.1"/>
</dbReference>
<sequence>MAFLSAPWPNLTSVGTLSTTREGGVSKPPFNSLNLGLHVDDDPEHVLKNRALVEQSLPNPPLWLNQVHSADVLCVDADFNFQTLHSADALYTKVKNQPLAIMSADCLPILFASHDGHEVAAVHGGWRGLEKGIIKNTLACFSAPSKQIYAWLGPAIGAEQFEVGAEVATQFIAKSPLFQQAFKLQSNNKYLCDIYLIARIELEQLGVINISGGDYCTVSQPSLFFSYRREGKTGRMASLIWRK</sequence>
<evidence type="ECO:0000256" key="1">
    <source>
        <dbReference type="ARBA" id="ARBA00000553"/>
    </source>
</evidence>
<organism evidence="11 12">
    <name type="scientific">Pseudoalteromonas agarivorans</name>
    <dbReference type="NCBI Taxonomy" id="176102"/>
    <lineage>
        <taxon>Bacteria</taxon>
        <taxon>Pseudomonadati</taxon>
        <taxon>Pseudomonadota</taxon>
        <taxon>Gammaproteobacteria</taxon>
        <taxon>Alteromonadales</taxon>
        <taxon>Pseudoalteromonadaceae</taxon>
        <taxon>Pseudoalteromonas</taxon>
    </lineage>
</organism>
<dbReference type="AlphaFoldDB" id="A0AAD0TZR2"/>
<dbReference type="Gene3D" id="3.60.140.10">
    <property type="entry name" value="CNF1/YfiH-like putative cysteine hydrolases"/>
    <property type="match status" value="1"/>
</dbReference>
<dbReference type="Pfam" id="PF02578">
    <property type="entry name" value="Cu-oxidase_4"/>
    <property type="match status" value="1"/>
</dbReference>
<dbReference type="PANTHER" id="PTHR30616:SF2">
    <property type="entry name" value="PURINE NUCLEOSIDE PHOSPHORYLASE LACC1"/>
    <property type="match status" value="1"/>
</dbReference>
<protein>
    <recommendedName>
        <fullName evidence="10">Purine nucleoside phosphorylase</fullName>
    </recommendedName>
</protein>
<evidence type="ECO:0000256" key="10">
    <source>
        <dbReference type="RuleBase" id="RU361274"/>
    </source>
</evidence>
<evidence type="ECO:0000313" key="12">
    <source>
        <dbReference type="Proteomes" id="UP000279995"/>
    </source>
</evidence>
<comment type="catalytic activity">
    <reaction evidence="7">
        <text>adenosine + H2O + H(+) = inosine + NH4(+)</text>
        <dbReference type="Rhea" id="RHEA:24408"/>
        <dbReference type="ChEBI" id="CHEBI:15377"/>
        <dbReference type="ChEBI" id="CHEBI:15378"/>
        <dbReference type="ChEBI" id="CHEBI:16335"/>
        <dbReference type="ChEBI" id="CHEBI:17596"/>
        <dbReference type="ChEBI" id="CHEBI:28938"/>
        <dbReference type="EC" id="3.5.4.4"/>
    </reaction>
    <physiologicalReaction direction="left-to-right" evidence="7">
        <dbReference type="Rhea" id="RHEA:24409"/>
    </physiologicalReaction>
</comment>
<comment type="catalytic activity">
    <reaction evidence="8">
        <text>adenosine + phosphate = alpha-D-ribose 1-phosphate + adenine</text>
        <dbReference type="Rhea" id="RHEA:27642"/>
        <dbReference type="ChEBI" id="CHEBI:16335"/>
        <dbReference type="ChEBI" id="CHEBI:16708"/>
        <dbReference type="ChEBI" id="CHEBI:43474"/>
        <dbReference type="ChEBI" id="CHEBI:57720"/>
        <dbReference type="EC" id="2.4.2.1"/>
    </reaction>
    <physiologicalReaction direction="left-to-right" evidence="8">
        <dbReference type="Rhea" id="RHEA:27643"/>
    </physiologicalReaction>
</comment>
<reference evidence="11 12" key="1">
    <citation type="submission" date="2018-10" db="EMBL/GenBank/DDBJ databases">
        <title>Complete Genome Sequence and Transcriptomic Profiles of a Marine Bacterium, Pseudoalteromonas agarivorans Hao 2018.</title>
        <authorList>
            <person name="Hao L."/>
        </authorList>
    </citation>
    <scope>NUCLEOTIDE SEQUENCE [LARGE SCALE GENOMIC DNA]</scope>
    <source>
        <strain evidence="11 12">Hao 2018</strain>
    </source>
</reference>
<dbReference type="GO" id="GO:0017061">
    <property type="term" value="F:S-methyl-5-thioadenosine phosphorylase activity"/>
    <property type="evidence" value="ECO:0007669"/>
    <property type="project" value="UniProtKB-EC"/>
</dbReference>
<dbReference type="SUPFAM" id="SSF64438">
    <property type="entry name" value="CNF1/YfiH-like putative cysteine hydrolases"/>
    <property type="match status" value="1"/>
</dbReference>
<dbReference type="GO" id="GO:0016787">
    <property type="term" value="F:hydrolase activity"/>
    <property type="evidence" value="ECO:0007669"/>
    <property type="project" value="UniProtKB-KW"/>
</dbReference>
<comment type="similarity">
    <text evidence="2 10">Belongs to the purine nucleoside phosphorylase YfiH/LACC1 family.</text>
</comment>
<dbReference type="NCBIfam" id="TIGR00726">
    <property type="entry name" value="peptidoglycan editing factor PgeF"/>
    <property type="match status" value="1"/>
</dbReference>
<dbReference type="InterPro" id="IPR011324">
    <property type="entry name" value="Cytotoxic_necrot_fac-like_cat"/>
</dbReference>
<dbReference type="EMBL" id="CP033065">
    <property type="protein sequence ID" value="AYM86072.1"/>
    <property type="molecule type" value="Genomic_DNA"/>
</dbReference>
<evidence type="ECO:0000256" key="4">
    <source>
        <dbReference type="ARBA" id="ARBA00022723"/>
    </source>
</evidence>
<evidence type="ECO:0000256" key="5">
    <source>
        <dbReference type="ARBA" id="ARBA00022801"/>
    </source>
</evidence>
<comment type="catalytic activity">
    <reaction evidence="9">
        <text>S-methyl-5'-thioadenosine + phosphate = 5-(methylsulfanyl)-alpha-D-ribose 1-phosphate + adenine</text>
        <dbReference type="Rhea" id="RHEA:11852"/>
        <dbReference type="ChEBI" id="CHEBI:16708"/>
        <dbReference type="ChEBI" id="CHEBI:17509"/>
        <dbReference type="ChEBI" id="CHEBI:43474"/>
        <dbReference type="ChEBI" id="CHEBI:58533"/>
        <dbReference type="EC" id="2.4.2.28"/>
    </reaction>
    <physiologicalReaction direction="left-to-right" evidence="9">
        <dbReference type="Rhea" id="RHEA:11853"/>
    </physiologicalReaction>
</comment>
<evidence type="ECO:0000256" key="6">
    <source>
        <dbReference type="ARBA" id="ARBA00022833"/>
    </source>
</evidence>
<evidence type="ECO:0000256" key="9">
    <source>
        <dbReference type="ARBA" id="ARBA00049893"/>
    </source>
</evidence>
<comment type="catalytic activity">
    <reaction evidence="1">
        <text>inosine + phosphate = alpha-D-ribose 1-phosphate + hypoxanthine</text>
        <dbReference type="Rhea" id="RHEA:27646"/>
        <dbReference type="ChEBI" id="CHEBI:17368"/>
        <dbReference type="ChEBI" id="CHEBI:17596"/>
        <dbReference type="ChEBI" id="CHEBI:43474"/>
        <dbReference type="ChEBI" id="CHEBI:57720"/>
        <dbReference type="EC" id="2.4.2.1"/>
    </reaction>
    <physiologicalReaction direction="left-to-right" evidence="1">
        <dbReference type="Rhea" id="RHEA:27647"/>
    </physiologicalReaction>
</comment>